<dbReference type="PROSITE" id="PS01295">
    <property type="entry name" value="ISPD"/>
    <property type="match status" value="1"/>
</dbReference>
<dbReference type="EC" id="2.7.7.60" evidence="7"/>
<comment type="function">
    <text evidence="7">Catalyzes the formation of 4-diphosphocytidyl-2-C-methyl-D-erythritol from CTP and 2-C-methyl-D-erythritol 4-phosphate (MEP).</text>
</comment>
<evidence type="ECO:0000256" key="5">
    <source>
        <dbReference type="ARBA" id="ARBA00022695"/>
    </source>
</evidence>
<dbReference type="InterPro" id="IPR034683">
    <property type="entry name" value="IspD/TarI"/>
</dbReference>
<dbReference type="Pfam" id="PF01128">
    <property type="entry name" value="IspD"/>
    <property type="match status" value="1"/>
</dbReference>
<dbReference type="EMBL" id="JYNY01000099">
    <property type="protein sequence ID" value="KJJ85659.1"/>
    <property type="molecule type" value="Genomic_DNA"/>
</dbReference>
<keyword evidence="9" id="KW-1185">Reference proteome</keyword>
<name>A0A0F0CUE7_9BACT</name>
<feature type="site" description="Positions MEP for the nucleophilic attack" evidence="7">
    <location>
        <position position="156"/>
    </location>
</feature>
<dbReference type="InterPro" id="IPR029044">
    <property type="entry name" value="Nucleotide-diphossugar_trans"/>
</dbReference>
<dbReference type="CDD" id="cd02516">
    <property type="entry name" value="CDP-ME_synthetase"/>
    <property type="match status" value="1"/>
</dbReference>
<dbReference type="Gene3D" id="3.90.550.10">
    <property type="entry name" value="Spore Coat Polysaccharide Biosynthesis Protein SpsA, Chain A"/>
    <property type="match status" value="1"/>
</dbReference>
<dbReference type="NCBIfam" id="TIGR00453">
    <property type="entry name" value="ispD"/>
    <property type="match status" value="1"/>
</dbReference>
<dbReference type="AlphaFoldDB" id="A0A0F0CUE7"/>
<comment type="pathway">
    <text evidence="2 7">Isoprenoid biosynthesis; isopentenyl diphosphate biosynthesis via DXP pathway; isopentenyl diphosphate from 1-deoxy-D-xylulose 5-phosphate: step 2/6.</text>
</comment>
<keyword evidence="6 7" id="KW-0414">Isoprene biosynthesis</keyword>
<gene>
    <name evidence="7" type="primary">ispD</name>
    <name evidence="8" type="ORF">OMAG_000474</name>
</gene>
<evidence type="ECO:0000256" key="1">
    <source>
        <dbReference type="ARBA" id="ARBA00001282"/>
    </source>
</evidence>
<evidence type="ECO:0000256" key="2">
    <source>
        <dbReference type="ARBA" id="ARBA00004787"/>
    </source>
</evidence>
<dbReference type="PANTHER" id="PTHR32125:SF8">
    <property type="entry name" value="RIBITOL-5-PHOSPHATE CYTIDYLYLTRANSFERASE"/>
    <property type="match status" value="1"/>
</dbReference>
<keyword evidence="4 7" id="KW-0808">Transferase</keyword>
<dbReference type="HAMAP" id="MF_00108">
    <property type="entry name" value="IspD"/>
    <property type="match status" value="1"/>
</dbReference>
<dbReference type="GO" id="GO:0019288">
    <property type="term" value="P:isopentenyl diphosphate biosynthetic process, methylerythritol 4-phosphate pathway"/>
    <property type="evidence" value="ECO:0007669"/>
    <property type="project" value="UniProtKB-UniRule"/>
</dbReference>
<reference evidence="8 9" key="1">
    <citation type="submission" date="2015-02" db="EMBL/GenBank/DDBJ databases">
        <title>Single-cell genomics of uncultivated deep-branching MTB reveals a conserved set of magnetosome genes.</title>
        <authorList>
            <person name="Kolinko S."/>
            <person name="Richter M."/>
            <person name="Glockner F.O."/>
            <person name="Brachmann A."/>
            <person name="Schuler D."/>
        </authorList>
    </citation>
    <scope>NUCLEOTIDE SEQUENCE [LARGE SCALE GENOMIC DNA]</scope>
    <source>
        <strain evidence="8">SKK-01</strain>
    </source>
</reference>
<evidence type="ECO:0000313" key="8">
    <source>
        <dbReference type="EMBL" id="KJJ85659.1"/>
    </source>
</evidence>
<dbReference type="GO" id="GO:0050518">
    <property type="term" value="F:2-C-methyl-D-erythritol 4-phosphate cytidylyltransferase activity"/>
    <property type="evidence" value="ECO:0007669"/>
    <property type="project" value="UniProtKB-UniRule"/>
</dbReference>
<comment type="catalytic activity">
    <reaction evidence="1 7">
        <text>2-C-methyl-D-erythritol 4-phosphate + CTP + H(+) = 4-CDP-2-C-methyl-D-erythritol + diphosphate</text>
        <dbReference type="Rhea" id="RHEA:13429"/>
        <dbReference type="ChEBI" id="CHEBI:15378"/>
        <dbReference type="ChEBI" id="CHEBI:33019"/>
        <dbReference type="ChEBI" id="CHEBI:37563"/>
        <dbReference type="ChEBI" id="CHEBI:57823"/>
        <dbReference type="ChEBI" id="CHEBI:58262"/>
        <dbReference type="EC" id="2.7.7.60"/>
    </reaction>
</comment>
<dbReference type="SUPFAM" id="SSF53448">
    <property type="entry name" value="Nucleotide-diphospho-sugar transferases"/>
    <property type="match status" value="1"/>
</dbReference>
<keyword evidence="5 7" id="KW-0548">Nucleotidyltransferase</keyword>
<dbReference type="InterPro" id="IPR001228">
    <property type="entry name" value="IspD"/>
</dbReference>
<evidence type="ECO:0000256" key="3">
    <source>
        <dbReference type="ARBA" id="ARBA00009789"/>
    </source>
</evidence>
<proteinExistence type="inferred from homology"/>
<dbReference type="InterPro" id="IPR050088">
    <property type="entry name" value="IspD/TarI_cytidylyltransf_bact"/>
</dbReference>
<dbReference type="FunFam" id="3.90.550.10:FF:000003">
    <property type="entry name" value="2-C-methyl-D-erythritol 4-phosphate cytidylyltransferase"/>
    <property type="match status" value="1"/>
</dbReference>
<evidence type="ECO:0000313" key="9">
    <source>
        <dbReference type="Proteomes" id="UP000033428"/>
    </source>
</evidence>
<sequence>MQKKITGIILAGGKGERAGGALPKQFILLNRKPLLLYSLEKFQANPLITDIVVVTLKKYISKVEALVKNNNIKKCCEIIEGGETRQESSFLGVGNAPSDTEYVVIHDSARPFVTHKMIEDTITAAIAIGSATTAIEETNTIARSSSSGLMEEVLERKYISIIQTPQAFRYDIIIEAHLLAKADAKSDFTDDAGLVLHYEHSERPIKIVAGHESNIKITNQLDFELAECILKNISK</sequence>
<accession>A0A0F0CUE7</accession>
<comment type="similarity">
    <text evidence="3 7">Belongs to the IspD/TarI cytidylyltransferase family. IspD subfamily.</text>
</comment>
<dbReference type="Proteomes" id="UP000033428">
    <property type="component" value="Unassembled WGS sequence"/>
</dbReference>
<evidence type="ECO:0000256" key="6">
    <source>
        <dbReference type="ARBA" id="ARBA00023229"/>
    </source>
</evidence>
<protein>
    <recommendedName>
        <fullName evidence="7">2-C-methyl-D-erythritol 4-phosphate cytidylyltransferase</fullName>
        <ecNumber evidence="7">2.7.7.60</ecNumber>
    </recommendedName>
    <alternativeName>
        <fullName evidence="7">4-diphosphocytidyl-2C-methyl-D-erythritol synthase</fullName>
    </alternativeName>
    <alternativeName>
        <fullName evidence="7">MEP cytidylyltransferase</fullName>
        <shortName evidence="7">MCT</shortName>
    </alternativeName>
</protein>
<dbReference type="PATRIC" id="fig|1609969.3.peg.471"/>
<organism evidence="8 9">
    <name type="scientific">Candidatus Omnitrophus magneticus</name>
    <dbReference type="NCBI Taxonomy" id="1609969"/>
    <lineage>
        <taxon>Bacteria</taxon>
        <taxon>Pseudomonadati</taxon>
        <taxon>Candidatus Omnitrophota</taxon>
        <taxon>Candidatus Omnitrophus</taxon>
    </lineage>
</organism>
<feature type="site" description="Transition state stabilizer" evidence="7">
    <location>
        <position position="17"/>
    </location>
</feature>
<dbReference type="UniPathway" id="UPA00056">
    <property type="reaction ID" value="UER00093"/>
</dbReference>
<dbReference type="InterPro" id="IPR018294">
    <property type="entry name" value="ISPD_synthase_CS"/>
</dbReference>
<feature type="site" description="Positions MEP for the nucleophilic attack" evidence="7">
    <location>
        <position position="216"/>
    </location>
</feature>
<comment type="caution">
    <text evidence="8">The sequence shown here is derived from an EMBL/GenBank/DDBJ whole genome shotgun (WGS) entry which is preliminary data.</text>
</comment>
<dbReference type="PANTHER" id="PTHR32125">
    <property type="entry name" value="2-C-METHYL-D-ERYTHRITOL 4-PHOSPHATE CYTIDYLYLTRANSFERASE, CHLOROPLASTIC"/>
    <property type="match status" value="1"/>
</dbReference>
<evidence type="ECO:0000256" key="7">
    <source>
        <dbReference type="HAMAP-Rule" id="MF_00108"/>
    </source>
</evidence>
<feature type="site" description="Transition state stabilizer" evidence="7">
    <location>
        <position position="24"/>
    </location>
</feature>
<evidence type="ECO:0000256" key="4">
    <source>
        <dbReference type="ARBA" id="ARBA00022679"/>
    </source>
</evidence>